<sequence>MLHIVDPTLQAIGLIDDVSFKAFPFFSRVIPKTCDNPAVRHLQVAWNRHLPTACVPKLDPTRLDGLEQEPKLVRA</sequence>
<gene>
    <name evidence="1" type="ORF">AM571_PC00764</name>
</gene>
<accession>A0A1L5PE63</accession>
<geneLocation type="plasmid" evidence="2">
    <name>prsp8c3c</name>
</geneLocation>
<organism evidence="1 2">
    <name type="scientific">Rhizobium etli 8C-3</name>
    <dbReference type="NCBI Taxonomy" id="538025"/>
    <lineage>
        <taxon>Bacteria</taxon>
        <taxon>Pseudomonadati</taxon>
        <taxon>Pseudomonadota</taxon>
        <taxon>Alphaproteobacteria</taxon>
        <taxon>Hyphomicrobiales</taxon>
        <taxon>Rhizobiaceae</taxon>
        <taxon>Rhizobium/Agrobacterium group</taxon>
        <taxon>Rhizobium</taxon>
    </lineage>
</organism>
<proteinExistence type="predicted"/>
<dbReference type="Proteomes" id="UP000185109">
    <property type="component" value="Plasmid pRsp8C3c"/>
</dbReference>
<dbReference type="EMBL" id="CP017244">
    <property type="protein sequence ID" value="APO78501.1"/>
    <property type="molecule type" value="Genomic_DNA"/>
</dbReference>
<name>A0A1L5PE63_RHIET</name>
<evidence type="ECO:0000313" key="2">
    <source>
        <dbReference type="Proteomes" id="UP000185109"/>
    </source>
</evidence>
<reference evidence="1 2" key="1">
    <citation type="submission" date="2016-09" db="EMBL/GenBank/DDBJ databases">
        <title>The complete genome sequences of Rhizobium gallicum, symbiovars gallicum and phaseoli, symbionts associated to common bean (Phaseolus vulgaris).</title>
        <authorList>
            <person name="Bustos P."/>
            <person name="Santamaria R.I."/>
            <person name="Perez-Carrascal O.M."/>
            <person name="Juarez S."/>
            <person name="Lozano L."/>
            <person name="Martinez-Flores I."/>
            <person name="Martinez-Romero E."/>
            <person name="Cevallos M."/>
            <person name="Romero D."/>
            <person name="Davila G."/>
            <person name="Gonzalez V."/>
        </authorList>
    </citation>
    <scope>NUCLEOTIDE SEQUENCE [LARGE SCALE GENOMIC DNA]</scope>
    <source>
        <strain evidence="1 2">8C-3</strain>
        <plasmid evidence="2">Plasmid prsp8c3c</plasmid>
    </source>
</reference>
<evidence type="ECO:0000313" key="1">
    <source>
        <dbReference type="EMBL" id="APO78501.1"/>
    </source>
</evidence>
<keyword evidence="1" id="KW-0614">Plasmid</keyword>
<dbReference type="AlphaFoldDB" id="A0A1L5PE63"/>
<protein>
    <submittedName>
        <fullName evidence="1">Uncharacterized protein</fullName>
    </submittedName>
</protein>